<keyword evidence="9 16" id="KW-0227">DNA damage</keyword>
<dbReference type="GO" id="GO:0005634">
    <property type="term" value="C:nucleus"/>
    <property type="evidence" value="ECO:0007669"/>
    <property type="project" value="UniProtKB-SubCell"/>
</dbReference>
<comment type="function">
    <text evidence="16">Serine/threonine protein kinase which activates checkpoint signaling upon genotoxic stresses such as ionizing radiation (IR), ultraviolet light (UV), or DNA replication stalling, thereby acting as a DNA damage sensor. Recognizes the substrate consensus sequence [ST]-Q. Phosphorylates histone H2A to form H2AS128ph (gamma-H2A) at sites of DNA damage, involved in the regulation of DNA damage response mechanism. Required for the control of telomere length and genome stability.</text>
</comment>
<feature type="coiled-coil region" evidence="17">
    <location>
        <begin position="2381"/>
        <end position="2443"/>
    </location>
</feature>
<comment type="subcellular location">
    <subcellularLocation>
        <location evidence="2 16">Chromosome</location>
        <location evidence="2 16">Telomere</location>
    </subcellularLocation>
    <subcellularLocation>
        <location evidence="1 16">Nucleus</location>
    </subcellularLocation>
</comment>
<reference evidence="22 23" key="1">
    <citation type="journal article" date="2020" name="Appl. Microbiol. Biotechnol.">
        <title>Targeted gene deletion in Brettanomyces bruxellensis with an expression-free CRISPR-Cas9 system.</title>
        <authorList>
            <person name="Varela C."/>
            <person name="Bartel C."/>
            <person name="Onetto C."/>
            <person name="Borneman A."/>
        </authorList>
    </citation>
    <scope>NUCLEOTIDE SEQUENCE [LARGE SCALE GENOMIC DNA]</scope>
    <source>
        <strain evidence="22 23">AWRI1613</strain>
    </source>
</reference>
<evidence type="ECO:0000256" key="18">
    <source>
        <dbReference type="SAM" id="MobiDB-lite"/>
    </source>
</evidence>
<dbReference type="GO" id="GO:0006325">
    <property type="term" value="P:chromatin organization"/>
    <property type="evidence" value="ECO:0007669"/>
    <property type="project" value="UniProtKB-KW"/>
</dbReference>
<dbReference type="PROSITE" id="PS51190">
    <property type="entry name" value="FATC"/>
    <property type="match status" value="1"/>
</dbReference>
<evidence type="ECO:0000256" key="10">
    <source>
        <dbReference type="ARBA" id="ARBA00022777"/>
    </source>
</evidence>
<gene>
    <name evidence="22" type="ORF">HII12_001891</name>
</gene>
<keyword evidence="17" id="KW-0175">Coiled coil</keyword>
<feature type="domain" description="FATC" evidence="21">
    <location>
        <begin position="2992"/>
        <end position="3024"/>
    </location>
</feature>
<dbReference type="InterPro" id="IPR000403">
    <property type="entry name" value="PI3/4_kinase_cat_dom"/>
</dbReference>
<evidence type="ECO:0000256" key="12">
    <source>
        <dbReference type="ARBA" id="ARBA00022895"/>
    </source>
</evidence>
<dbReference type="InterPro" id="IPR021668">
    <property type="entry name" value="TAN"/>
</dbReference>
<dbReference type="InterPro" id="IPR038980">
    <property type="entry name" value="ATM_plant"/>
</dbReference>
<keyword evidence="7 16" id="KW-0808">Transferase</keyword>
<dbReference type="InterPro" id="IPR003152">
    <property type="entry name" value="FATC_dom"/>
</dbReference>
<evidence type="ECO:0000256" key="5">
    <source>
        <dbReference type="ARBA" id="ARBA00014619"/>
    </source>
</evidence>
<comment type="catalytic activity">
    <reaction evidence="15">
        <text>L-seryl-[protein] + ATP = O-phospho-L-seryl-[protein] + ADP + H(+)</text>
        <dbReference type="Rhea" id="RHEA:17989"/>
        <dbReference type="Rhea" id="RHEA-COMP:9863"/>
        <dbReference type="Rhea" id="RHEA-COMP:11604"/>
        <dbReference type="ChEBI" id="CHEBI:15378"/>
        <dbReference type="ChEBI" id="CHEBI:29999"/>
        <dbReference type="ChEBI" id="CHEBI:30616"/>
        <dbReference type="ChEBI" id="CHEBI:83421"/>
        <dbReference type="ChEBI" id="CHEBI:456216"/>
        <dbReference type="EC" id="2.7.11.1"/>
    </reaction>
</comment>
<evidence type="ECO:0000259" key="20">
    <source>
        <dbReference type="PROSITE" id="PS51189"/>
    </source>
</evidence>
<evidence type="ECO:0000256" key="14">
    <source>
        <dbReference type="ARBA" id="ARBA00047899"/>
    </source>
</evidence>
<dbReference type="Gene3D" id="3.30.1010.10">
    <property type="entry name" value="Phosphatidylinositol 3-kinase Catalytic Subunit, Chain A, domain 4"/>
    <property type="match status" value="1"/>
</dbReference>
<organism evidence="22 23">
    <name type="scientific">Dekkera bruxellensis</name>
    <name type="common">Brettanomyces custersii</name>
    <dbReference type="NCBI Taxonomy" id="5007"/>
    <lineage>
        <taxon>Eukaryota</taxon>
        <taxon>Fungi</taxon>
        <taxon>Dikarya</taxon>
        <taxon>Ascomycota</taxon>
        <taxon>Saccharomycotina</taxon>
        <taxon>Pichiomycetes</taxon>
        <taxon>Pichiales</taxon>
        <taxon>Pichiaceae</taxon>
        <taxon>Brettanomyces</taxon>
    </lineage>
</organism>
<dbReference type="GO" id="GO:0005524">
    <property type="term" value="F:ATP binding"/>
    <property type="evidence" value="ECO:0007669"/>
    <property type="project" value="UniProtKB-KW"/>
</dbReference>
<dbReference type="PANTHER" id="PTHR37079">
    <property type="entry name" value="SERINE/THREONINE-PROTEIN KINASE ATM"/>
    <property type="match status" value="1"/>
</dbReference>
<dbReference type="SMART" id="SM00146">
    <property type="entry name" value="PI3Kc"/>
    <property type="match status" value="1"/>
</dbReference>
<protein>
    <recommendedName>
        <fullName evidence="5 16">Serine/threonine-protein kinase Tel1</fullName>
        <ecNumber evidence="4 16">2.7.11.1</ecNumber>
    </recommendedName>
</protein>
<dbReference type="InterPro" id="IPR036940">
    <property type="entry name" value="PI3/4_kinase_cat_sf"/>
</dbReference>
<dbReference type="InterPro" id="IPR011009">
    <property type="entry name" value="Kinase-like_dom_sf"/>
</dbReference>
<dbReference type="PROSITE" id="PS50290">
    <property type="entry name" value="PI3_4_KINASE_3"/>
    <property type="match status" value="1"/>
</dbReference>
<evidence type="ECO:0000313" key="22">
    <source>
        <dbReference type="EMBL" id="KAF6013176.1"/>
    </source>
</evidence>
<feature type="domain" description="FAT" evidence="20">
    <location>
        <begin position="1923"/>
        <end position="2560"/>
    </location>
</feature>
<dbReference type="Pfam" id="PF11640">
    <property type="entry name" value="TAN"/>
    <property type="match status" value="1"/>
</dbReference>
<dbReference type="SMART" id="SM01342">
    <property type="entry name" value="TAN"/>
    <property type="match status" value="1"/>
</dbReference>
<dbReference type="SMART" id="SM01343">
    <property type="entry name" value="FATC"/>
    <property type="match status" value="1"/>
</dbReference>
<evidence type="ECO:0000256" key="4">
    <source>
        <dbReference type="ARBA" id="ARBA00012513"/>
    </source>
</evidence>
<keyword evidence="6 16" id="KW-0723">Serine/threonine-protein kinase</keyword>
<dbReference type="EMBL" id="JABCYN010000022">
    <property type="protein sequence ID" value="KAF6013176.1"/>
    <property type="molecule type" value="Genomic_DNA"/>
</dbReference>
<keyword evidence="13 16" id="KW-0539">Nucleus</keyword>
<proteinExistence type="inferred from homology"/>
<keyword evidence="10 16" id="KW-0418">Kinase</keyword>
<dbReference type="GO" id="GO:0006974">
    <property type="term" value="P:DNA damage response"/>
    <property type="evidence" value="ECO:0007669"/>
    <property type="project" value="UniProtKB-KW"/>
</dbReference>
<evidence type="ECO:0000256" key="16">
    <source>
        <dbReference type="RuleBase" id="RU365027"/>
    </source>
</evidence>
<comment type="catalytic activity">
    <reaction evidence="14 16">
        <text>L-threonyl-[protein] + ATP = O-phospho-L-threonyl-[protein] + ADP + H(+)</text>
        <dbReference type="Rhea" id="RHEA:46608"/>
        <dbReference type="Rhea" id="RHEA-COMP:11060"/>
        <dbReference type="Rhea" id="RHEA-COMP:11605"/>
        <dbReference type="ChEBI" id="CHEBI:15378"/>
        <dbReference type="ChEBI" id="CHEBI:30013"/>
        <dbReference type="ChEBI" id="CHEBI:30616"/>
        <dbReference type="ChEBI" id="CHEBI:61977"/>
        <dbReference type="ChEBI" id="CHEBI:456216"/>
        <dbReference type="EC" id="2.7.11.1"/>
    </reaction>
</comment>
<keyword evidence="8 16" id="KW-0547">Nucleotide-binding</keyword>
<feature type="domain" description="PI3K/PI4K catalytic" evidence="19">
    <location>
        <begin position="2678"/>
        <end position="2984"/>
    </location>
</feature>
<evidence type="ECO:0000256" key="11">
    <source>
        <dbReference type="ARBA" id="ARBA00022840"/>
    </source>
</evidence>
<name>A0A8H6EWT1_DEKBR</name>
<dbReference type="InterPro" id="IPR018936">
    <property type="entry name" value="PI3/4_kinase_CS"/>
</dbReference>
<evidence type="ECO:0000256" key="7">
    <source>
        <dbReference type="ARBA" id="ARBA00022679"/>
    </source>
</evidence>
<dbReference type="GO" id="GO:0004674">
    <property type="term" value="F:protein serine/threonine kinase activity"/>
    <property type="evidence" value="ECO:0007669"/>
    <property type="project" value="UniProtKB-KW"/>
</dbReference>
<dbReference type="PROSITE" id="PS00915">
    <property type="entry name" value="PI3_4_KINASE_1"/>
    <property type="match status" value="1"/>
</dbReference>
<dbReference type="Pfam" id="PF02260">
    <property type="entry name" value="FATC"/>
    <property type="match status" value="1"/>
</dbReference>
<comment type="similarity">
    <text evidence="3 16">Belongs to the PI3/PI4-kinase family. ATM subfamily.</text>
</comment>
<comment type="caution">
    <text evidence="22">The sequence shown here is derived from an EMBL/GenBank/DDBJ whole genome shotgun (WGS) entry which is preliminary data.</text>
</comment>
<keyword evidence="16" id="KW-0158">Chromosome</keyword>
<dbReference type="PROSITE" id="PS51189">
    <property type="entry name" value="FAT"/>
    <property type="match status" value="1"/>
</dbReference>
<dbReference type="Proteomes" id="UP000568158">
    <property type="component" value="Unassembled WGS sequence"/>
</dbReference>
<keyword evidence="16" id="KW-0156">Chromatin regulator</keyword>
<evidence type="ECO:0000259" key="21">
    <source>
        <dbReference type="PROSITE" id="PS51190"/>
    </source>
</evidence>
<evidence type="ECO:0000256" key="17">
    <source>
        <dbReference type="SAM" id="Coils"/>
    </source>
</evidence>
<evidence type="ECO:0000256" key="3">
    <source>
        <dbReference type="ARBA" id="ARBA00010769"/>
    </source>
</evidence>
<evidence type="ECO:0000313" key="23">
    <source>
        <dbReference type="Proteomes" id="UP000568158"/>
    </source>
</evidence>
<evidence type="ECO:0000256" key="9">
    <source>
        <dbReference type="ARBA" id="ARBA00022763"/>
    </source>
</evidence>
<dbReference type="PANTHER" id="PTHR37079:SF4">
    <property type="entry name" value="SERINE_THREONINE-PROTEIN KINASE ATM"/>
    <property type="match status" value="1"/>
</dbReference>
<dbReference type="GO" id="GO:0000781">
    <property type="term" value="C:chromosome, telomeric region"/>
    <property type="evidence" value="ECO:0007669"/>
    <property type="project" value="UniProtKB-SubCell"/>
</dbReference>
<evidence type="ECO:0000256" key="2">
    <source>
        <dbReference type="ARBA" id="ARBA00004574"/>
    </source>
</evidence>
<evidence type="ECO:0000256" key="15">
    <source>
        <dbReference type="ARBA" id="ARBA00048679"/>
    </source>
</evidence>
<evidence type="ECO:0000256" key="8">
    <source>
        <dbReference type="ARBA" id="ARBA00022741"/>
    </source>
</evidence>
<dbReference type="GO" id="GO:0035556">
    <property type="term" value="P:intracellular signal transduction"/>
    <property type="evidence" value="ECO:0007669"/>
    <property type="project" value="UniProtKB-ARBA"/>
</dbReference>
<sequence>MSARKLQQISDGLGSSRIRDRTNALIQLEDVNFNSAAIRSSLTRDASLNLIEALSQMLDREMAMYRRSSSNTQLEARIIKASHLLMIVISAIAKSSRLMAMFRQKHYDTILRCLTNCLGVHEDLVNTVLSNAIINCVHSLNVLFAVQDFKDHLSVARYESVISVILDALNFLVSDDGEQLQQGNAEVILSQSTDPTDGPLFTELLTLFREFISPKSTASLVLFANSNTPAAVDNYYLRITSILVNYSNRLHKTRRESRACTVIISIVNRCLLDLSTLDVKLCVRLARIASEILLNLKSVTFPHLIEQTVIFLYISADFLFLPDFPKLPGDNWNIDKRGALHQSSRLDSELQIKHTTDQTKPSSNDTSDISFDHSDIVLAPRSSLTNDTSFDPQFSSSSSDSTNSEMKQLALQIQALIMLLYDLIHSSTSAFGEDDIHTILFKHSRNSALVFDLAYLRLRNSDSQLLWLSRISMVRLLNVYFEAKLHLNSDNHPESEITNKRRHIEGTYLADRLRFLIMLSETSNSSEFMAEMIDWCFNSTHIGLLGAQLLTIGISYFATNGSINRDHTDSIKTILQLRSQLRHGLMLSIKNQDKNMKYWSLLAIYSVIRLTTDFGSIDVIAAQKSIVDTINRYFELAFELFKDQKLCRPACSVICALFPLLRKLKNAPTFEFTFQKPVLQQLEAAISLSEVSGPYQICKESALFWFYSFFVCKDCRFSSIRFGNEITDGNLRSGQLFSRLLGRWMLMKNSQILNLNCTDDIELVSVLLRWAEGENVKISEFIFDHTSIFGDVSNTPNKDSSVSITCFDHGTKSLLREFVLLHRKTAIDHQFEFRSVADLSNITPLVTETNLTDDIRGRYGKSLLSSMKSTSDFLRLIAGADHLSDKIKAMDNMTESLPHLDAEKTDTKKLLLFVNAINQLSCKQMSNLKTLFSSIDPLSIGKKLAGGCVSDEHVSHSKEEEEDTQMMDEMFVQQHHESESTVSIGSVQVYNYKNLMTCPSLEMKIVKFIFKMRIIAGYDVSAAIEKCLHVIQLELEYLEQSQNITETVMKSLLSSLMDLLQQHQTKTYELTIWVMCRLFGRFAKDWITSSNTAFKEDCFEVWRYFSLLHDKGILYTDMEVTEFGSCCFRMAGCMYDLEMRDEDGGPITFEKILAKGCSCFTELNNFGKVYLAQLMSALIKRCPFEERLLLYNRFIDSFRQPQKSIESSSTFDYFLSVMSTASDSLTLSAVCHLLEFSQYKQSKKYLAYSLQDVVDSNGLGSIDSFFQDFKVFIFKCWRSFELPLQDFPFETFGYTDFKTLVSSNIKELTAIALSYDDKHAVKQIAEIAGKPQKNIVEDSVSLSIPLAWTNDGCGKNIFNTIEVFMKKTHTKSAIKTQILLVILESIRLCDCSSEIVLNEAIEKNFPTESLHLGRLNAAAFKLQNSISDEAYKEMGLLIEPSKLFDLWDELTSFAGAKRFWDIPSNSLLAGTFPSDFRAKGTLEKSFGSYLDISKALCSSLCLSEGHADCSNLFKILDLRRDTLNMALAIIHCAAKCNKNMLGDVLLPVVAELLKINEKSSDLLQFANTILQMVDEIDVDANDLVLSTAIKGIRSYLGMTIKFDFKYIINILMNNMGDCRWLLQVVSHMLPANIWQTVNPEEDKRQKFVDRLYKIQVKYGDDLTPEFKSGMGYIIGTYYSETGRVPHFESYEFDKSMFEYYSDPEFESRAKRLDILFMKMAEQSRIQADLKSTICFEQVAGQIIYRKRKSEQVEGFVNYEEVFQDIEAYIYPMSDYTSSLSGTQLGMSSSTPFKEFLEGLLPILKSLMKRVPFEKWIQRIVLALISELGGRSSIVAALESYILHIPDFSKQCFAPLVVYYVENEPAKRGRQISSMINTFFGSDTSAMSKEAVDLFLEIVLLIRMGAKRRRPKFVNTYVLLHHCEIYKAAQRAGRPKTALMLLEEYYEEDFGSLREDLGKNKKREKDLWKTAEYTFLTEVYTSLDEDDLFFGLPARPDLECGGNYVRHNGKKSGAVMLDNATFETALSGGDSGETVSRTSRKLALDMLNMGYSGVSSALYGYGGKEGSYGGNGAGSIDTVYERSWKLGKWDLPTPDRPSNEHQSIYRALKALHDSNGSKMVECCWKNIQETLESHDRFVNGAQSSCAKGFSAWCRTLAVSCSMKDMMELDTPQKVACYVNKLGNADQWGLRQEAEASESLFLGRKMGYELVGKYGGGRLENEAAIGVMNEMHGYGRLMRCKGETQKSLNAAVWLNRFAERRDLCDKDARAFIERVAKFDMAAAFWKQGEETRFPVEILKRLAKEEFRVARGVRTPMLTRELLNAYIAKWSNESRQATPEDILVEVERSVEGASEKIVGDVTARNTLSRTYSMFGEFCDSELQSGELDAKIMKLKRSCRRLERDLEQVERYIEENLVGKAAEKMGIEQRKRARRNAKKEHSRLKLRSRMEMEELRDACESRRKYVERAIELYLKAVAAGGSRDVESAMDRFCGLWLENSDVAVSRASVGAVPAYEFVSWTNQLSSRLLDEKSEFQSTLSEVLVRVCLRHPFHCLYQVKSLRMRGQAGDAACESRGRAAERLWEVLGGLRGRFWVERSEGGGALGGGDVLGAVDGLCEAAVQIAGVPMKAAGKSVRLASVPGGEWWEQVLPRLNMPSPVSRVAVEKTGRYRAGRVAVVAAVEGKICTASSGVSRPKLVTVVLSTGERQRVLIKGGADDLRQDAIMEQVFEKVNGLLGLDNETRRRGVRVRTYRVVSLGPGSGLIEFVRNSLPLYEVLRRLHAGDPVAIDEARARMRDIQAGSPGDRLVVYRELTRGIPPAFARFFLDNFPAPDAWYHARLLYSRGVAATSIVGHILGLGDRHCNNILIDRASGEPVHIDLGVAFDQGRYLSIPENVPFRLTRDIVAGFGISGTEGLFSKSCEHVFRVLRTHSQYICGILNVLKYDPLYSWTLSPLRIHQLQHLQGDNVPLGRLLGRDTGSEASLAISVVQKKLAADGLGDEAAVRVLIRDATDPLNLATIYMGWCPFL</sequence>
<dbReference type="Gene3D" id="1.10.1070.11">
    <property type="entry name" value="Phosphatidylinositol 3-/4-kinase, catalytic domain"/>
    <property type="match status" value="1"/>
</dbReference>
<feature type="region of interest" description="Disordered" evidence="18">
    <location>
        <begin position="383"/>
        <end position="402"/>
    </location>
</feature>
<dbReference type="EC" id="2.7.11.1" evidence="4 16"/>
<dbReference type="SUPFAM" id="SSF56112">
    <property type="entry name" value="Protein kinase-like (PK-like)"/>
    <property type="match status" value="1"/>
</dbReference>
<evidence type="ECO:0000256" key="1">
    <source>
        <dbReference type="ARBA" id="ARBA00004123"/>
    </source>
</evidence>
<feature type="compositionally biased region" description="Low complexity" evidence="18">
    <location>
        <begin position="387"/>
        <end position="402"/>
    </location>
</feature>
<keyword evidence="12 16" id="KW-0779">Telomere</keyword>
<dbReference type="PROSITE" id="PS00916">
    <property type="entry name" value="PI3_4_KINASE_2"/>
    <property type="match status" value="1"/>
</dbReference>
<keyword evidence="11 16" id="KW-0067">ATP-binding</keyword>
<dbReference type="Pfam" id="PF00454">
    <property type="entry name" value="PI3_PI4_kinase"/>
    <property type="match status" value="1"/>
</dbReference>
<evidence type="ECO:0000259" key="19">
    <source>
        <dbReference type="PROSITE" id="PS50290"/>
    </source>
</evidence>
<accession>A0A8H6EWT1</accession>
<evidence type="ECO:0000256" key="13">
    <source>
        <dbReference type="ARBA" id="ARBA00023242"/>
    </source>
</evidence>
<dbReference type="InterPro" id="IPR014009">
    <property type="entry name" value="PIK_FAT"/>
</dbReference>
<evidence type="ECO:0000256" key="6">
    <source>
        <dbReference type="ARBA" id="ARBA00022527"/>
    </source>
</evidence>